<name>A0A1X0WJV8_9GAMM</name>
<dbReference type="PANTHER" id="PTHR39174:SF1">
    <property type="entry name" value="INNER MEMBRANE PROTEIN"/>
    <property type="match status" value="1"/>
</dbReference>
<dbReference type="RefSeq" id="WP_017490737.1">
    <property type="nucleotide sequence ID" value="NZ_CP049603.1"/>
</dbReference>
<feature type="transmembrane region" description="Helical" evidence="1">
    <location>
        <begin position="44"/>
        <end position="65"/>
    </location>
</feature>
<dbReference type="STRING" id="1646377.BS640_02920"/>
<evidence type="ECO:0000313" key="2">
    <source>
        <dbReference type="EMBL" id="ORJ27057.1"/>
    </source>
</evidence>
<evidence type="ECO:0000256" key="1">
    <source>
        <dbReference type="SAM" id="Phobius"/>
    </source>
</evidence>
<dbReference type="GeneID" id="93567793"/>
<gene>
    <name evidence="2" type="ORF">BS640_02920</name>
</gene>
<comment type="caution">
    <text evidence="2">The sequence shown here is derived from an EMBL/GenBank/DDBJ whole genome shotgun (WGS) entry which is preliminary data.</text>
</comment>
<sequence>MDKRFLQANREARWAFGLTIAYMLAWALAAYLPNDAQGITGLPHWFEMSCLLIPLIFVLLSWLMVRVIYRDIPLEDPHAD</sequence>
<evidence type="ECO:0000313" key="3">
    <source>
        <dbReference type="Proteomes" id="UP000192536"/>
    </source>
</evidence>
<dbReference type="PANTHER" id="PTHR39174">
    <property type="entry name" value="INNER MEMBRANE PROTEIN-RELATED"/>
    <property type="match status" value="1"/>
</dbReference>
<keyword evidence="1" id="KW-1133">Transmembrane helix</keyword>
<dbReference type="Pfam" id="PF06196">
    <property type="entry name" value="DUF997"/>
    <property type="match status" value="1"/>
</dbReference>
<keyword evidence="3" id="KW-1185">Reference proteome</keyword>
<keyword evidence="1" id="KW-0472">Membrane</keyword>
<reference evidence="2 3" key="1">
    <citation type="journal article" date="2017" name="Int. J. Syst. Evol. Microbiol.">
        <title>Rouxiella badensis sp. nov. and Rouxiella silvae sp. nov. isolated from peat bog soil in Germany and emendation of the genus description.</title>
        <authorList>
            <person name="Le Fleche-Mateos A."/>
            <person name="Kugler J.H."/>
            <person name="Hansen S.H."/>
            <person name="Syldatk C."/>
            <person name="Hausmann R."/>
            <person name="Lomprez F."/>
            <person name="Vandenbogaert M."/>
            <person name="Manuguerra J.C."/>
            <person name="Grimont P.A."/>
        </authorList>
    </citation>
    <scope>NUCLEOTIDE SEQUENCE [LARGE SCALE GENOMIC DNA]</scope>
    <source>
        <strain evidence="2 3">DSM 100043</strain>
    </source>
</reference>
<dbReference type="NCBIfam" id="NF007918">
    <property type="entry name" value="PRK10633.1"/>
    <property type="match status" value="1"/>
</dbReference>
<dbReference type="AlphaFoldDB" id="A0A1X0WJV8"/>
<organism evidence="2 3">
    <name type="scientific">Rouxiella badensis</name>
    <dbReference type="NCBI Taxonomy" id="1646377"/>
    <lineage>
        <taxon>Bacteria</taxon>
        <taxon>Pseudomonadati</taxon>
        <taxon>Pseudomonadota</taxon>
        <taxon>Gammaproteobacteria</taxon>
        <taxon>Enterobacterales</taxon>
        <taxon>Yersiniaceae</taxon>
        <taxon>Rouxiella</taxon>
    </lineage>
</organism>
<evidence type="ECO:0008006" key="4">
    <source>
        <dbReference type="Google" id="ProtNLM"/>
    </source>
</evidence>
<dbReference type="Proteomes" id="UP000192536">
    <property type="component" value="Unassembled WGS sequence"/>
</dbReference>
<keyword evidence="1" id="KW-0812">Transmembrane</keyword>
<feature type="transmembrane region" description="Helical" evidence="1">
    <location>
        <begin position="12"/>
        <end position="32"/>
    </location>
</feature>
<dbReference type="EMBL" id="MRWE01000003">
    <property type="protein sequence ID" value="ORJ27057.1"/>
    <property type="molecule type" value="Genomic_DNA"/>
</dbReference>
<accession>A0A1X0WJV8</accession>
<protein>
    <recommendedName>
        <fullName evidence="4">DUF997 domain-containing protein</fullName>
    </recommendedName>
</protein>
<proteinExistence type="predicted"/>
<dbReference type="InterPro" id="IPR010398">
    <property type="entry name" value="DUF997"/>
</dbReference>